<dbReference type="GO" id="GO:0019344">
    <property type="term" value="P:cysteine biosynthetic process"/>
    <property type="evidence" value="ECO:0007669"/>
    <property type="project" value="TreeGrafter"/>
</dbReference>
<dbReference type="Gene3D" id="3.40.190.10">
    <property type="entry name" value="Periplasmic binding protein-like II"/>
    <property type="match status" value="2"/>
</dbReference>
<dbReference type="InterPro" id="IPR000847">
    <property type="entry name" value="LysR_HTH_N"/>
</dbReference>
<evidence type="ECO:0000256" key="1">
    <source>
        <dbReference type="ARBA" id="ARBA00009437"/>
    </source>
</evidence>
<dbReference type="GO" id="GO:0000976">
    <property type="term" value="F:transcription cis-regulatory region binding"/>
    <property type="evidence" value="ECO:0007669"/>
    <property type="project" value="TreeGrafter"/>
</dbReference>
<proteinExistence type="inferred from homology"/>
<dbReference type="Proteomes" id="UP000583752">
    <property type="component" value="Unassembled WGS sequence"/>
</dbReference>
<gene>
    <name evidence="6" type="ORF">HHL21_17125</name>
</gene>
<evidence type="ECO:0000256" key="3">
    <source>
        <dbReference type="ARBA" id="ARBA00023125"/>
    </source>
</evidence>
<accession>A0A848HRK8</accession>
<dbReference type="Gene3D" id="1.10.10.10">
    <property type="entry name" value="Winged helix-like DNA-binding domain superfamily/Winged helix DNA-binding domain"/>
    <property type="match status" value="1"/>
</dbReference>
<keyword evidence="4" id="KW-0804">Transcription</keyword>
<sequence>MKFQQLRIIRETVRRGFNLTEVAGALFTSQSGVSKHIKDLEDELGIELFARKGKRLLGLTEPGQELLVMVERMLLEAANIKRLGDQYSQRDVGQLTVATTHTQARYALPAVITEFKRAYPKVHLKLHQASPGEIVKLLLDGEADIGVATEALADVPAFASFPFYRWHHSVIVPSGHPLEDVRPLTLEAMTDYPVITYHEGFTGRTHLDKAFAAAGAVPDIVMSALDADVIKTYVGLGLGVGIVASMAVDPARDSDLRQLDSAHLFPENVARIAVRRGHYLRRYAYRFIELCAAELTEAKVTQALRKDAEAETF</sequence>
<dbReference type="NCBIfam" id="NF009327">
    <property type="entry name" value="PRK12684.1"/>
    <property type="match status" value="1"/>
</dbReference>
<dbReference type="SUPFAM" id="SSF46785">
    <property type="entry name" value="Winged helix' DNA-binding domain"/>
    <property type="match status" value="1"/>
</dbReference>
<dbReference type="CDD" id="cd08413">
    <property type="entry name" value="PBP2_CysB_like"/>
    <property type="match status" value="1"/>
</dbReference>
<dbReference type="InterPro" id="IPR036388">
    <property type="entry name" value="WH-like_DNA-bd_sf"/>
</dbReference>
<comment type="similarity">
    <text evidence="1">Belongs to the LysR transcriptional regulatory family.</text>
</comment>
<keyword evidence="2" id="KW-0805">Transcription regulation</keyword>
<evidence type="ECO:0000313" key="7">
    <source>
        <dbReference type="Proteomes" id="UP000583752"/>
    </source>
</evidence>
<dbReference type="InterPro" id="IPR037423">
    <property type="entry name" value="CysB_PBP2"/>
</dbReference>
<dbReference type="SUPFAM" id="SSF53850">
    <property type="entry name" value="Periplasmic binding protein-like II"/>
    <property type="match status" value="1"/>
</dbReference>
<dbReference type="InterPro" id="IPR036390">
    <property type="entry name" value="WH_DNA-bd_sf"/>
</dbReference>
<dbReference type="Pfam" id="PF00126">
    <property type="entry name" value="HTH_1"/>
    <property type="match status" value="1"/>
</dbReference>
<dbReference type="GO" id="GO:0003700">
    <property type="term" value="F:DNA-binding transcription factor activity"/>
    <property type="evidence" value="ECO:0007669"/>
    <property type="project" value="InterPro"/>
</dbReference>
<comment type="caution">
    <text evidence="6">The sequence shown here is derived from an EMBL/GenBank/DDBJ whole genome shotgun (WGS) entry which is preliminary data.</text>
</comment>
<dbReference type="EMBL" id="JABBGG010000010">
    <property type="protein sequence ID" value="NML62770.1"/>
    <property type="molecule type" value="Genomic_DNA"/>
</dbReference>
<dbReference type="Pfam" id="PF03466">
    <property type="entry name" value="LysR_substrate"/>
    <property type="match status" value="1"/>
</dbReference>
<dbReference type="PANTHER" id="PTHR30126:SF6">
    <property type="entry name" value="HTH-TYPE TRANSCRIPTIONAL REGULATOR CYSB-RELATED"/>
    <property type="match status" value="1"/>
</dbReference>
<evidence type="ECO:0000259" key="5">
    <source>
        <dbReference type="PROSITE" id="PS50931"/>
    </source>
</evidence>
<evidence type="ECO:0000313" key="6">
    <source>
        <dbReference type="EMBL" id="NML62770.1"/>
    </source>
</evidence>
<evidence type="ECO:0000256" key="2">
    <source>
        <dbReference type="ARBA" id="ARBA00023015"/>
    </source>
</evidence>
<dbReference type="InterPro" id="IPR005119">
    <property type="entry name" value="LysR_subst-bd"/>
</dbReference>
<organism evidence="6 7">
    <name type="scientific">Massilia polaris</name>
    <dbReference type="NCBI Taxonomy" id="2728846"/>
    <lineage>
        <taxon>Bacteria</taxon>
        <taxon>Pseudomonadati</taxon>
        <taxon>Pseudomonadota</taxon>
        <taxon>Betaproteobacteria</taxon>
        <taxon>Burkholderiales</taxon>
        <taxon>Oxalobacteraceae</taxon>
        <taxon>Telluria group</taxon>
        <taxon>Massilia</taxon>
    </lineage>
</organism>
<dbReference type="RefSeq" id="WP_169468063.1">
    <property type="nucleotide sequence ID" value="NZ_JABBGG010000010.1"/>
</dbReference>
<feature type="domain" description="HTH lysR-type" evidence="5">
    <location>
        <begin position="1"/>
        <end position="59"/>
    </location>
</feature>
<dbReference type="PRINTS" id="PR00039">
    <property type="entry name" value="HTHLYSR"/>
</dbReference>
<reference evidence="6 7" key="1">
    <citation type="submission" date="2020-04" db="EMBL/GenBank/DDBJ databases">
        <title>Massilia sp. RP-1-19 isolated from soil.</title>
        <authorList>
            <person name="Dahal R.H."/>
        </authorList>
    </citation>
    <scope>NUCLEOTIDE SEQUENCE [LARGE SCALE GENOMIC DNA]</scope>
    <source>
        <strain evidence="6 7">RP-1-19</strain>
    </source>
</reference>
<protein>
    <submittedName>
        <fullName evidence="6">CysB family HTH-type transcriptional regulator</fullName>
    </submittedName>
</protein>
<dbReference type="PROSITE" id="PS50931">
    <property type="entry name" value="HTH_LYSR"/>
    <property type="match status" value="1"/>
</dbReference>
<keyword evidence="7" id="KW-1185">Reference proteome</keyword>
<name>A0A848HRK8_9BURK</name>
<keyword evidence="3" id="KW-0238">DNA-binding</keyword>
<dbReference type="AlphaFoldDB" id="A0A848HRK8"/>
<dbReference type="PANTHER" id="PTHR30126">
    <property type="entry name" value="HTH-TYPE TRANSCRIPTIONAL REGULATOR"/>
    <property type="match status" value="1"/>
</dbReference>
<evidence type="ECO:0000256" key="4">
    <source>
        <dbReference type="ARBA" id="ARBA00023163"/>
    </source>
</evidence>